<sequence>MTYLYGVVAAATSPRRRQETLTARVGVNCAVTQLWVFVVFNAPFSTAAGDGEDDGGASEVRTGARQRMATAAKW</sequence>
<keyword evidence="2" id="KW-1185">Reference proteome</keyword>
<gene>
    <name evidence="1" type="ORF">PIB30_100379</name>
</gene>
<comment type="caution">
    <text evidence="1">The sequence shown here is derived from an EMBL/GenBank/DDBJ whole genome shotgun (WGS) entry which is preliminary data.</text>
</comment>
<evidence type="ECO:0000313" key="1">
    <source>
        <dbReference type="EMBL" id="MED6141141.1"/>
    </source>
</evidence>
<protein>
    <submittedName>
        <fullName evidence="1">Uncharacterized protein</fullName>
    </submittedName>
</protein>
<accession>A0ABU6SXE8</accession>
<name>A0ABU6SXE8_9FABA</name>
<evidence type="ECO:0000313" key="2">
    <source>
        <dbReference type="Proteomes" id="UP001341840"/>
    </source>
</evidence>
<dbReference type="Proteomes" id="UP001341840">
    <property type="component" value="Unassembled WGS sequence"/>
</dbReference>
<dbReference type="EMBL" id="JASCZI010063212">
    <property type="protein sequence ID" value="MED6141141.1"/>
    <property type="molecule type" value="Genomic_DNA"/>
</dbReference>
<organism evidence="1 2">
    <name type="scientific">Stylosanthes scabra</name>
    <dbReference type="NCBI Taxonomy" id="79078"/>
    <lineage>
        <taxon>Eukaryota</taxon>
        <taxon>Viridiplantae</taxon>
        <taxon>Streptophyta</taxon>
        <taxon>Embryophyta</taxon>
        <taxon>Tracheophyta</taxon>
        <taxon>Spermatophyta</taxon>
        <taxon>Magnoliopsida</taxon>
        <taxon>eudicotyledons</taxon>
        <taxon>Gunneridae</taxon>
        <taxon>Pentapetalae</taxon>
        <taxon>rosids</taxon>
        <taxon>fabids</taxon>
        <taxon>Fabales</taxon>
        <taxon>Fabaceae</taxon>
        <taxon>Papilionoideae</taxon>
        <taxon>50 kb inversion clade</taxon>
        <taxon>dalbergioids sensu lato</taxon>
        <taxon>Dalbergieae</taxon>
        <taxon>Pterocarpus clade</taxon>
        <taxon>Stylosanthes</taxon>
    </lineage>
</organism>
<reference evidence="1 2" key="1">
    <citation type="journal article" date="2023" name="Plants (Basel)">
        <title>Bridging the Gap: Combining Genomics and Transcriptomics Approaches to Understand Stylosanthes scabra, an Orphan Legume from the Brazilian Caatinga.</title>
        <authorList>
            <person name="Ferreira-Neto J.R.C."/>
            <person name="da Silva M.D."/>
            <person name="Binneck E."/>
            <person name="de Melo N.F."/>
            <person name="da Silva R.H."/>
            <person name="de Melo A.L.T.M."/>
            <person name="Pandolfi V."/>
            <person name="Bustamante F.O."/>
            <person name="Brasileiro-Vidal A.C."/>
            <person name="Benko-Iseppon A.M."/>
        </authorList>
    </citation>
    <scope>NUCLEOTIDE SEQUENCE [LARGE SCALE GENOMIC DNA]</scope>
    <source>
        <tissue evidence="1">Leaves</tissue>
    </source>
</reference>
<feature type="non-terminal residue" evidence="1">
    <location>
        <position position="74"/>
    </location>
</feature>
<proteinExistence type="predicted"/>